<feature type="transmembrane region" description="Helical" evidence="1">
    <location>
        <begin position="141"/>
        <end position="158"/>
    </location>
</feature>
<feature type="transmembrane region" description="Helical" evidence="1">
    <location>
        <begin position="101"/>
        <end position="120"/>
    </location>
</feature>
<keyword evidence="1" id="KW-1133">Transmembrane helix</keyword>
<feature type="transmembrane region" description="Helical" evidence="1">
    <location>
        <begin position="29"/>
        <end position="53"/>
    </location>
</feature>
<keyword evidence="1" id="KW-0472">Membrane</keyword>
<dbReference type="EMBL" id="JBICBT010001130">
    <property type="protein sequence ID" value="KAL3081720.1"/>
    <property type="molecule type" value="Genomic_DNA"/>
</dbReference>
<dbReference type="PANTHER" id="PTHR47518">
    <property type="entry name" value="SERPENTINE RECEPTOR CLASS EPSILON-13-RELATED"/>
    <property type="match status" value="1"/>
</dbReference>
<dbReference type="PANTHER" id="PTHR47518:SF9">
    <property type="entry name" value="SERPENTINE RECEPTOR, CLASS T"/>
    <property type="match status" value="1"/>
</dbReference>
<sequence length="360" mass="40551">MSNNSTIAVPNNTTTNSSPSELILCSGIVLSYIELAVHPISLLTTFFFIALIIKTSVFHANLKRILLGQSVGIVMFEMARITYVLIKVVAGNVFMQGPIEIQMFGLFGYILRNAINHVLIAERTMATIKFRTYGQSNGHGFTYIWLIGSIAISTWTTISQNGSPWSVTPMSMISICVVFGLGLTEIITLSILYLYNVRKYKSSRTGVSLNLDHKYQLAENIRTARQFVPTFVLHFLNSCVNNGMSFLIFFGTIQHAYSISSGFIFSSLFNAVSGALVNLIIIYHHPVLKKKAKKWLLRIVQLPKPRVDDQQLATKRLSQPRNIYGQHLLNRSERENHFKMLQNQWMQTTIDVATNCSSDQ</sequence>
<feature type="transmembrane region" description="Helical" evidence="1">
    <location>
        <begin position="231"/>
        <end position="253"/>
    </location>
</feature>
<accession>A0ABD2IWL2</accession>
<keyword evidence="1" id="KW-0812">Transmembrane</keyword>
<feature type="transmembrane region" description="Helical" evidence="1">
    <location>
        <begin position="65"/>
        <end position="86"/>
    </location>
</feature>
<evidence type="ECO:0000313" key="3">
    <source>
        <dbReference type="Proteomes" id="UP001620626"/>
    </source>
</evidence>
<feature type="transmembrane region" description="Helical" evidence="1">
    <location>
        <begin position="170"/>
        <end position="195"/>
    </location>
</feature>
<reference evidence="2 3" key="1">
    <citation type="submission" date="2024-10" db="EMBL/GenBank/DDBJ databases">
        <authorList>
            <person name="Kim D."/>
        </authorList>
    </citation>
    <scope>NUCLEOTIDE SEQUENCE [LARGE SCALE GENOMIC DNA]</scope>
    <source>
        <strain evidence="2">BH-2024</strain>
    </source>
</reference>
<feature type="transmembrane region" description="Helical" evidence="1">
    <location>
        <begin position="259"/>
        <end position="283"/>
    </location>
</feature>
<gene>
    <name evidence="2" type="ORF">niasHT_035060</name>
</gene>
<evidence type="ECO:0000256" key="1">
    <source>
        <dbReference type="SAM" id="Phobius"/>
    </source>
</evidence>
<proteinExistence type="predicted"/>
<evidence type="ECO:0000313" key="2">
    <source>
        <dbReference type="EMBL" id="KAL3081720.1"/>
    </source>
</evidence>
<comment type="caution">
    <text evidence="2">The sequence shown here is derived from an EMBL/GenBank/DDBJ whole genome shotgun (WGS) entry which is preliminary data.</text>
</comment>
<keyword evidence="3" id="KW-1185">Reference proteome</keyword>
<evidence type="ECO:0008006" key="4">
    <source>
        <dbReference type="Google" id="ProtNLM"/>
    </source>
</evidence>
<organism evidence="2 3">
    <name type="scientific">Heterodera trifolii</name>
    <dbReference type="NCBI Taxonomy" id="157864"/>
    <lineage>
        <taxon>Eukaryota</taxon>
        <taxon>Metazoa</taxon>
        <taxon>Ecdysozoa</taxon>
        <taxon>Nematoda</taxon>
        <taxon>Chromadorea</taxon>
        <taxon>Rhabditida</taxon>
        <taxon>Tylenchina</taxon>
        <taxon>Tylenchomorpha</taxon>
        <taxon>Tylenchoidea</taxon>
        <taxon>Heteroderidae</taxon>
        <taxon>Heteroderinae</taxon>
        <taxon>Heterodera</taxon>
    </lineage>
</organism>
<protein>
    <recommendedName>
        <fullName evidence="4">Gustatory receptor</fullName>
    </recommendedName>
</protein>
<dbReference type="AlphaFoldDB" id="A0ABD2IWL2"/>
<dbReference type="InterPro" id="IPR052854">
    <property type="entry name" value="Serpentine_rcpt_epsilon"/>
</dbReference>
<name>A0ABD2IWL2_9BILA</name>
<dbReference type="Proteomes" id="UP001620626">
    <property type="component" value="Unassembled WGS sequence"/>
</dbReference>